<comment type="catalytic activity">
    <reaction evidence="4">
        <text>N(1)-(5-phospho-beta-D-ribosyl)glycinamide + (6R)-10-formyltetrahydrofolate = N(2)-formyl-N(1)-(5-phospho-beta-D-ribosyl)glycinamide + (6S)-5,6,7,8-tetrahydrofolate + H(+)</text>
        <dbReference type="Rhea" id="RHEA:15053"/>
        <dbReference type="ChEBI" id="CHEBI:15378"/>
        <dbReference type="ChEBI" id="CHEBI:57453"/>
        <dbReference type="ChEBI" id="CHEBI:143788"/>
        <dbReference type="ChEBI" id="CHEBI:147286"/>
        <dbReference type="ChEBI" id="CHEBI:195366"/>
        <dbReference type="EC" id="2.1.2.2"/>
    </reaction>
</comment>
<evidence type="ECO:0000256" key="4">
    <source>
        <dbReference type="HAMAP-Rule" id="MF_01930"/>
    </source>
</evidence>
<dbReference type="STRING" id="198092.SAMN02745194_03444"/>
<dbReference type="InterPro" id="IPR002376">
    <property type="entry name" value="Formyl_transf_N"/>
</dbReference>
<reference evidence="6 7" key="1">
    <citation type="submission" date="2016-11" db="EMBL/GenBank/DDBJ databases">
        <authorList>
            <person name="Jaros S."/>
            <person name="Januszkiewicz K."/>
            <person name="Wedrychowicz H."/>
        </authorList>
    </citation>
    <scope>NUCLEOTIDE SEQUENCE [LARGE SCALE GENOMIC DNA]</scope>
    <source>
        <strain evidence="6 7">DSM 14916</strain>
    </source>
</reference>
<dbReference type="InterPro" id="IPR004607">
    <property type="entry name" value="GART"/>
</dbReference>
<evidence type="ECO:0000256" key="2">
    <source>
        <dbReference type="ARBA" id="ARBA00022679"/>
    </source>
</evidence>
<dbReference type="UniPathway" id="UPA00074">
    <property type="reaction ID" value="UER00126"/>
</dbReference>
<dbReference type="Gene3D" id="3.40.50.170">
    <property type="entry name" value="Formyl transferase, N-terminal domain"/>
    <property type="match status" value="1"/>
</dbReference>
<dbReference type="HAMAP" id="MF_01930">
    <property type="entry name" value="PurN"/>
    <property type="match status" value="1"/>
</dbReference>
<evidence type="ECO:0000256" key="3">
    <source>
        <dbReference type="ARBA" id="ARBA00022755"/>
    </source>
</evidence>
<feature type="site" description="Raises pKa of active site His" evidence="4">
    <location>
        <position position="150"/>
    </location>
</feature>
<evidence type="ECO:0000259" key="5">
    <source>
        <dbReference type="Pfam" id="PF00551"/>
    </source>
</evidence>
<feature type="active site" description="Proton donor" evidence="4">
    <location>
        <position position="114"/>
    </location>
</feature>
<comment type="caution">
    <text evidence="4">Lacks conserved residue(s) required for the propagation of feature annotation.</text>
</comment>
<dbReference type="GO" id="GO:0004644">
    <property type="term" value="F:phosphoribosylglycinamide formyltransferase activity"/>
    <property type="evidence" value="ECO:0007669"/>
    <property type="project" value="UniProtKB-UniRule"/>
</dbReference>
<protein>
    <recommendedName>
        <fullName evidence="4">Phosphoribosylglycinamide formyltransferase</fullName>
        <ecNumber evidence="4">2.1.2.2</ecNumber>
    </recommendedName>
    <alternativeName>
        <fullName evidence="4">5'-phosphoribosylglycinamide transformylase</fullName>
    </alternativeName>
    <alternativeName>
        <fullName evidence="4">GAR transformylase</fullName>
        <shortName evidence="4">GART</shortName>
    </alternativeName>
</protein>
<dbReference type="EMBL" id="FQZF01000021">
    <property type="protein sequence ID" value="SHJ81423.1"/>
    <property type="molecule type" value="Genomic_DNA"/>
</dbReference>
<keyword evidence="7" id="KW-1185">Reference proteome</keyword>
<dbReference type="InterPro" id="IPR036477">
    <property type="entry name" value="Formyl_transf_N_sf"/>
</dbReference>
<feature type="binding site" evidence="4">
    <location>
        <position position="70"/>
    </location>
    <ligand>
        <name>(6R)-10-formyltetrahydrofolate</name>
        <dbReference type="ChEBI" id="CHEBI:195366"/>
    </ligand>
</feature>
<sequence length="228" mass="23565">MAELRRRVAVLISGRGSNLGALIAAARHPDYPAELALVLSNKADAAGLERAQAAGIPTAVVESRPFGKDRTGFEAAMQARLEKAGIELIALAGFMRVLTEGFVSAWAGRMLNIHPSLLPAFPGLDTHARALAAGVRLHGCTVHFVTPGVDEGPVIAQAAVPVLPEDDEAALAARVLAQEHRLYPAALAWAASGAARLVAGRAVLDVPMAEGAFANPLPASLAVPTETA</sequence>
<evidence type="ECO:0000313" key="6">
    <source>
        <dbReference type="EMBL" id="SHJ81423.1"/>
    </source>
</evidence>
<keyword evidence="3 4" id="KW-0658">Purine biosynthesis</keyword>
<comment type="function">
    <text evidence="4">Catalyzes the transfer of a formyl group from 10-formyltetrahydrofolate to 5-phospho-ribosyl-glycinamide (GAR), producing 5-phospho-ribosyl-N-formylglycinamide (FGAR) and tetrahydrofolate.</text>
</comment>
<dbReference type="PANTHER" id="PTHR43369">
    <property type="entry name" value="PHOSPHORIBOSYLGLYCINAMIDE FORMYLTRANSFERASE"/>
    <property type="match status" value="1"/>
</dbReference>
<dbReference type="RefSeq" id="WP_073136945.1">
    <property type="nucleotide sequence ID" value="NZ_FQZF01000021.1"/>
</dbReference>
<feature type="binding site" evidence="4">
    <location>
        <position position="112"/>
    </location>
    <ligand>
        <name>(6R)-10-formyltetrahydrofolate</name>
        <dbReference type="ChEBI" id="CHEBI:195366"/>
    </ligand>
</feature>
<feature type="binding site" evidence="4">
    <location>
        <begin position="16"/>
        <end position="18"/>
    </location>
    <ligand>
        <name>N(1)-(5-phospho-beta-D-ribosyl)glycinamide</name>
        <dbReference type="ChEBI" id="CHEBI:143788"/>
    </ligand>
</feature>
<organism evidence="6 7">
    <name type="scientific">Muricoccus roseus</name>
    <dbReference type="NCBI Taxonomy" id="198092"/>
    <lineage>
        <taxon>Bacteria</taxon>
        <taxon>Pseudomonadati</taxon>
        <taxon>Pseudomonadota</taxon>
        <taxon>Alphaproteobacteria</taxon>
        <taxon>Acetobacterales</taxon>
        <taxon>Roseomonadaceae</taxon>
        <taxon>Muricoccus</taxon>
    </lineage>
</organism>
<dbReference type="Proteomes" id="UP000184387">
    <property type="component" value="Unassembled WGS sequence"/>
</dbReference>
<dbReference type="AlphaFoldDB" id="A0A1M6MDP3"/>
<dbReference type="PANTHER" id="PTHR43369:SF2">
    <property type="entry name" value="PHOSPHORIBOSYLGLYCINAMIDE FORMYLTRANSFERASE"/>
    <property type="match status" value="1"/>
</dbReference>
<dbReference type="NCBIfam" id="TIGR00639">
    <property type="entry name" value="PurN"/>
    <property type="match status" value="1"/>
</dbReference>
<dbReference type="SUPFAM" id="SSF53328">
    <property type="entry name" value="Formyltransferase"/>
    <property type="match status" value="1"/>
</dbReference>
<evidence type="ECO:0000256" key="1">
    <source>
        <dbReference type="ARBA" id="ARBA00005054"/>
    </source>
</evidence>
<dbReference type="EC" id="2.1.2.2" evidence="4"/>
<gene>
    <name evidence="4" type="primary">purN</name>
    <name evidence="6" type="ORF">SAMN02745194_03444</name>
</gene>
<comment type="similarity">
    <text evidence="4">Belongs to the GART family.</text>
</comment>
<evidence type="ECO:0000313" key="7">
    <source>
        <dbReference type="Proteomes" id="UP000184387"/>
    </source>
</evidence>
<name>A0A1M6MDP3_9PROT</name>
<dbReference type="CDD" id="cd08645">
    <property type="entry name" value="FMT_core_GART"/>
    <property type="match status" value="1"/>
</dbReference>
<accession>A0A1M6MDP3</accession>
<feature type="domain" description="Formyl transferase N-terminal" evidence="5">
    <location>
        <begin position="7"/>
        <end position="187"/>
    </location>
</feature>
<dbReference type="OrthoDB" id="9806170at2"/>
<dbReference type="GO" id="GO:0006189">
    <property type="term" value="P:'de novo' IMP biosynthetic process"/>
    <property type="evidence" value="ECO:0007669"/>
    <property type="project" value="UniProtKB-UniRule"/>
</dbReference>
<dbReference type="GO" id="GO:0005829">
    <property type="term" value="C:cytosol"/>
    <property type="evidence" value="ECO:0007669"/>
    <property type="project" value="TreeGrafter"/>
</dbReference>
<comment type="pathway">
    <text evidence="1 4">Purine metabolism; IMP biosynthesis via de novo pathway; N(2)-formyl-N(1)-(5-phospho-D-ribosyl)glycinamide from N(1)-(5-phospho-D-ribosyl)glycinamide (10-formyl THF route): step 1/1.</text>
</comment>
<proteinExistence type="inferred from homology"/>
<keyword evidence="2 4" id="KW-0808">Transferase</keyword>
<dbReference type="Pfam" id="PF00551">
    <property type="entry name" value="Formyl_trans_N"/>
    <property type="match status" value="1"/>
</dbReference>